<keyword evidence="6 10" id="KW-0067">ATP-binding</keyword>
<dbReference type="PROSITE" id="PS00211">
    <property type="entry name" value="ABC_TRANSPORTER_1"/>
    <property type="match status" value="1"/>
</dbReference>
<dbReference type="FunFam" id="3.40.50.300:FF:000016">
    <property type="entry name" value="Oligopeptide ABC transporter ATP-binding component"/>
    <property type="match status" value="1"/>
</dbReference>
<dbReference type="Proteomes" id="UP000278440">
    <property type="component" value="Unassembled WGS sequence"/>
</dbReference>
<dbReference type="CDD" id="cd03257">
    <property type="entry name" value="ABC_NikE_OppD_transporters"/>
    <property type="match status" value="1"/>
</dbReference>
<feature type="compositionally biased region" description="Low complexity" evidence="8">
    <location>
        <begin position="364"/>
        <end position="385"/>
    </location>
</feature>
<dbReference type="SMART" id="SM00382">
    <property type="entry name" value="AAA"/>
    <property type="match status" value="1"/>
</dbReference>
<comment type="subcellular location">
    <subcellularLocation>
        <location evidence="1">Cell membrane</location>
        <topology evidence="1">Peripheral membrane protein</topology>
    </subcellularLocation>
</comment>
<evidence type="ECO:0000313" key="11">
    <source>
        <dbReference type="Proteomes" id="UP000278440"/>
    </source>
</evidence>
<evidence type="ECO:0000259" key="9">
    <source>
        <dbReference type="PROSITE" id="PS50893"/>
    </source>
</evidence>
<keyword evidence="11" id="KW-1185">Reference proteome</keyword>
<evidence type="ECO:0000256" key="8">
    <source>
        <dbReference type="SAM" id="MobiDB-lite"/>
    </source>
</evidence>
<comment type="similarity">
    <text evidence="2">Belongs to the ABC transporter superfamily.</text>
</comment>
<dbReference type="AlphaFoldDB" id="A0A495Y176"/>
<name>A0A495Y176_9MICO</name>
<dbReference type="InterPro" id="IPR003439">
    <property type="entry name" value="ABC_transporter-like_ATP-bd"/>
</dbReference>
<sequence length="393" mass="41399">MSGVSGVGAVGAGTGGRRDPLAVPVLEVEGLTLSLGEGPDAARILDDVSFTVAAGEARGFVGESGSGKSMTLRAVMGILPPTVHVDAGRILFRGEEIVSAGTTGPVGPRSRGAAAGRLQRLRGTGIAMIFQEPSVALNPVTTVGEQIVDAVRRRQGLSRRQARERALELMELVGIREPARRLGSYPFELSGGMRQRVMIAAAVAGEPQLILCDEPTTALDVTVQAQILALFTRVRDELDAALLYVTHDLGVVAQLCDSLTVLYSGSVMESRPDLRAAFDEPWHPYTRALLDSTPDIDHLEQRLRTIPGSAPTPRDRPDGCPFAPRCERVQDDCRHGRIPDTARSRATEVHCLHPLGSGPGGVPSGESAGSAGGSDADAATDPSTEATERQAAR</sequence>
<dbReference type="Pfam" id="PF08352">
    <property type="entry name" value="oligo_HPY"/>
    <property type="match status" value="1"/>
</dbReference>
<dbReference type="PANTHER" id="PTHR43297:SF2">
    <property type="entry name" value="DIPEPTIDE TRANSPORT ATP-BINDING PROTEIN DPPD"/>
    <property type="match status" value="1"/>
</dbReference>
<evidence type="ECO:0000256" key="7">
    <source>
        <dbReference type="ARBA" id="ARBA00023136"/>
    </source>
</evidence>
<comment type="caution">
    <text evidence="10">The sequence shown here is derived from an EMBL/GenBank/DDBJ whole genome shotgun (WGS) entry which is preliminary data.</text>
</comment>
<dbReference type="GO" id="GO:0016887">
    <property type="term" value="F:ATP hydrolysis activity"/>
    <property type="evidence" value="ECO:0007669"/>
    <property type="project" value="InterPro"/>
</dbReference>
<dbReference type="PROSITE" id="PS50893">
    <property type="entry name" value="ABC_TRANSPORTER_2"/>
    <property type="match status" value="1"/>
</dbReference>
<dbReference type="InterPro" id="IPR027417">
    <property type="entry name" value="P-loop_NTPase"/>
</dbReference>
<evidence type="ECO:0000313" key="10">
    <source>
        <dbReference type="EMBL" id="RKT79359.1"/>
    </source>
</evidence>
<dbReference type="InterPro" id="IPR017871">
    <property type="entry name" value="ABC_transporter-like_CS"/>
</dbReference>
<evidence type="ECO:0000256" key="5">
    <source>
        <dbReference type="ARBA" id="ARBA00022741"/>
    </source>
</evidence>
<evidence type="ECO:0000256" key="6">
    <source>
        <dbReference type="ARBA" id="ARBA00022840"/>
    </source>
</evidence>
<dbReference type="PANTHER" id="PTHR43297">
    <property type="entry name" value="OLIGOPEPTIDE TRANSPORT ATP-BINDING PROTEIN APPD"/>
    <property type="match status" value="1"/>
</dbReference>
<dbReference type="InterPro" id="IPR050388">
    <property type="entry name" value="ABC_Ni/Peptide_Import"/>
</dbReference>
<gene>
    <name evidence="10" type="ORF">DFJ68_2826</name>
</gene>
<protein>
    <submittedName>
        <fullName evidence="10">Oligopeptide/dipeptide ABC transporter ATP-binding protein</fullName>
    </submittedName>
</protein>
<reference evidence="10 11" key="1">
    <citation type="submission" date="2018-10" db="EMBL/GenBank/DDBJ databases">
        <title>Sequencing the genomes of 1000 actinobacteria strains.</title>
        <authorList>
            <person name="Klenk H.-P."/>
        </authorList>
    </citation>
    <scope>NUCLEOTIDE SEQUENCE [LARGE SCALE GENOMIC DNA]</scope>
    <source>
        <strain evidence="10 11">DSM 44267</strain>
    </source>
</reference>
<keyword evidence="5" id="KW-0547">Nucleotide-binding</keyword>
<evidence type="ECO:0000256" key="1">
    <source>
        <dbReference type="ARBA" id="ARBA00004202"/>
    </source>
</evidence>
<organism evidence="10 11">
    <name type="scientific">Terracoccus luteus</name>
    <dbReference type="NCBI Taxonomy" id="53356"/>
    <lineage>
        <taxon>Bacteria</taxon>
        <taxon>Bacillati</taxon>
        <taxon>Actinomycetota</taxon>
        <taxon>Actinomycetes</taxon>
        <taxon>Micrococcales</taxon>
        <taxon>Intrasporangiaceae</taxon>
        <taxon>Terracoccus</taxon>
    </lineage>
</organism>
<keyword evidence="4" id="KW-1003">Cell membrane</keyword>
<dbReference type="InterPro" id="IPR013563">
    <property type="entry name" value="Oligopep_ABC_C"/>
</dbReference>
<dbReference type="GO" id="GO:0015833">
    <property type="term" value="P:peptide transport"/>
    <property type="evidence" value="ECO:0007669"/>
    <property type="project" value="InterPro"/>
</dbReference>
<evidence type="ECO:0000256" key="3">
    <source>
        <dbReference type="ARBA" id="ARBA00022448"/>
    </source>
</evidence>
<feature type="domain" description="ABC transporter" evidence="9">
    <location>
        <begin position="26"/>
        <end position="289"/>
    </location>
</feature>
<proteinExistence type="inferred from homology"/>
<keyword evidence="7" id="KW-0472">Membrane</keyword>
<evidence type="ECO:0000256" key="4">
    <source>
        <dbReference type="ARBA" id="ARBA00022475"/>
    </source>
</evidence>
<keyword evidence="3" id="KW-0813">Transport</keyword>
<feature type="region of interest" description="Disordered" evidence="8">
    <location>
        <begin position="305"/>
        <end position="326"/>
    </location>
</feature>
<dbReference type="EMBL" id="RBXT01000001">
    <property type="protein sequence ID" value="RKT79359.1"/>
    <property type="molecule type" value="Genomic_DNA"/>
</dbReference>
<dbReference type="Pfam" id="PF00005">
    <property type="entry name" value="ABC_tran"/>
    <property type="match status" value="1"/>
</dbReference>
<evidence type="ECO:0000256" key="2">
    <source>
        <dbReference type="ARBA" id="ARBA00005417"/>
    </source>
</evidence>
<accession>A0A495Y176</accession>
<dbReference type="RefSeq" id="WP_211333371.1">
    <property type="nucleotide sequence ID" value="NZ_RBXT01000001.1"/>
</dbReference>
<dbReference type="GO" id="GO:0005886">
    <property type="term" value="C:plasma membrane"/>
    <property type="evidence" value="ECO:0007669"/>
    <property type="project" value="UniProtKB-SubCell"/>
</dbReference>
<feature type="region of interest" description="Disordered" evidence="8">
    <location>
        <begin position="344"/>
        <end position="393"/>
    </location>
</feature>
<dbReference type="GO" id="GO:0005524">
    <property type="term" value="F:ATP binding"/>
    <property type="evidence" value="ECO:0007669"/>
    <property type="project" value="UniProtKB-KW"/>
</dbReference>
<dbReference type="NCBIfam" id="TIGR01727">
    <property type="entry name" value="oligo_HPY"/>
    <property type="match status" value="1"/>
</dbReference>
<dbReference type="InterPro" id="IPR003593">
    <property type="entry name" value="AAA+_ATPase"/>
</dbReference>
<dbReference type="SUPFAM" id="SSF52540">
    <property type="entry name" value="P-loop containing nucleoside triphosphate hydrolases"/>
    <property type="match status" value="1"/>
</dbReference>
<dbReference type="Gene3D" id="3.40.50.300">
    <property type="entry name" value="P-loop containing nucleotide triphosphate hydrolases"/>
    <property type="match status" value="1"/>
</dbReference>